<dbReference type="SUPFAM" id="SSF52096">
    <property type="entry name" value="ClpP/crotonase"/>
    <property type="match status" value="2"/>
</dbReference>
<evidence type="ECO:0000259" key="3">
    <source>
        <dbReference type="PROSITE" id="PS50989"/>
    </source>
</evidence>
<comment type="caution">
    <text evidence="4">The sequence shown here is derived from an EMBL/GenBank/DDBJ whole genome shotgun (WGS) entry which is preliminary data.</text>
</comment>
<reference evidence="4 5" key="1">
    <citation type="submission" date="2019-12" db="EMBL/GenBank/DDBJ databases">
        <title>Snethiella sp. nov. sp. isolated from sea sand.</title>
        <authorList>
            <person name="Kim J."/>
            <person name="Jeong S.E."/>
            <person name="Jung H.S."/>
            <person name="Jeon C.O."/>
        </authorList>
    </citation>
    <scope>NUCLEOTIDE SEQUENCE [LARGE SCALE GENOMIC DNA]</scope>
    <source>
        <strain evidence="4 5">DP05</strain>
    </source>
</reference>
<keyword evidence="5" id="KW-1185">Reference proteome</keyword>
<dbReference type="InterPro" id="IPR051047">
    <property type="entry name" value="AccD/PCCB"/>
</dbReference>
<evidence type="ECO:0000313" key="4">
    <source>
        <dbReference type="EMBL" id="MZR32309.1"/>
    </source>
</evidence>
<dbReference type="AlphaFoldDB" id="A0A6L8WC85"/>
<protein>
    <submittedName>
        <fullName evidence="4">Propionyl-CoA carboxylase</fullName>
    </submittedName>
</protein>
<evidence type="ECO:0000313" key="5">
    <source>
        <dbReference type="Proteomes" id="UP000476030"/>
    </source>
</evidence>
<organism evidence="4 5">
    <name type="scientific">Sneathiella litorea</name>
    <dbReference type="NCBI Taxonomy" id="2606216"/>
    <lineage>
        <taxon>Bacteria</taxon>
        <taxon>Pseudomonadati</taxon>
        <taxon>Pseudomonadota</taxon>
        <taxon>Alphaproteobacteria</taxon>
        <taxon>Sneathiellales</taxon>
        <taxon>Sneathiellaceae</taxon>
        <taxon>Sneathiella</taxon>
    </lineage>
</organism>
<dbReference type="InterPro" id="IPR029045">
    <property type="entry name" value="ClpP/crotonase-like_dom_sf"/>
</dbReference>
<dbReference type="PROSITE" id="PS50980">
    <property type="entry name" value="COA_CT_NTER"/>
    <property type="match status" value="1"/>
</dbReference>
<name>A0A6L8WC85_9PROT</name>
<dbReference type="InterPro" id="IPR011762">
    <property type="entry name" value="COA_CT_N"/>
</dbReference>
<feature type="domain" description="CoA carboxyltransferase N-terminal" evidence="2">
    <location>
        <begin position="19"/>
        <end position="281"/>
    </location>
</feature>
<dbReference type="GO" id="GO:0004658">
    <property type="term" value="F:propionyl-CoA carboxylase activity"/>
    <property type="evidence" value="ECO:0007669"/>
    <property type="project" value="TreeGrafter"/>
</dbReference>
<evidence type="ECO:0000256" key="1">
    <source>
        <dbReference type="SAM" id="MobiDB-lite"/>
    </source>
</evidence>
<feature type="domain" description="CoA carboxyltransferase C-terminal" evidence="3">
    <location>
        <begin position="285"/>
        <end position="529"/>
    </location>
</feature>
<dbReference type="PANTHER" id="PTHR43842:SF2">
    <property type="entry name" value="PROPIONYL-COA CARBOXYLASE BETA CHAIN, MITOCHONDRIAL"/>
    <property type="match status" value="1"/>
</dbReference>
<accession>A0A6L8WC85</accession>
<evidence type="ECO:0000259" key="2">
    <source>
        <dbReference type="PROSITE" id="PS50980"/>
    </source>
</evidence>
<gene>
    <name evidence="4" type="ORF">GQE98_16845</name>
</gene>
<dbReference type="Gene3D" id="3.90.226.10">
    <property type="entry name" value="2-enoyl-CoA Hydratase, Chain A, domain 1"/>
    <property type="match status" value="2"/>
</dbReference>
<dbReference type="PROSITE" id="PS50989">
    <property type="entry name" value="COA_CT_CTER"/>
    <property type="match status" value="1"/>
</dbReference>
<dbReference type="RefSeq" id="WP_161316929.1">
    <property type="nucleotide sequence ID" value="NZ_WTUW01000009.1"/>
</dbReference>
<dbReference type="InterPro" id="IPR034733">
    <property type="entry name" value="AcCoA_carboxyl_beta"/>
</dbReference>
<dbReference type="Pfam" id="PF01039">
    <property type="entry name" value="Carboxyl_trans"/>
    <property type="match status" value="1"/>
</dbReference>
<feature type="region of interest" description="Disordered" evidence="1">
    <location>
        <begin position="1"/>
        <end position="22"/>
    </location>
</feature>
<dbReference type="PANTHER" id="PTHR43842">
    <property type="entry name" value="PROPIONYL-COA CARBOXYLASE BETA CHAIN"/>
    <property type="match status" value="1"/>
</dbReference>
<dbReference type="EMBL" id="WTUW01000009">
    <property type="protein sequence ID" value="MZR32309.1"/>
    <property type="molecule type" value="Genomic_DNA"/>
</dbReference>
<proteinExistence type="predicted"/>
<sequence>MHDRELKSESDEDSKKSAETPINEELYFRRVSALEMGGKEAVERQHSNGRLTVRERFKELTDSESFREVGTLGGSGEYDENNKLVKVTPAPYVAGMARINGRTVAIGGEDFTVRGGTTFGAARRKGGQGGFIEDLAHYYKIPLVNLIDGAGGTVTSAKRRGYVAFPGVHGFERSVQLLGEVPVVSAVLGTAAGGPAGRAILSHFSVMVRGTSQIFAAGPPVVKRSLGRDIDKEELGGAATAVDKAGTIHNAADTEEEALDQIRRFLSYMPQNVWELPPVIPCDDPVDRCETALRDIVPEKRTQPYSMHDLIELVVDKDSSFEIQPTNGKSVITTLARLDGRVVGIVANNPKFYSGAMDASSAHKQIRFMELCDTFHIPLVFLVDVPGFMVGLKAEQEATLREGMRAVYVAGQLTVPTLTLVIRKCYGMAGMATCNKNDIDLKLSWPSGEWGSLPVEGGVAAAFRRDIANSDDPKAREKELEAELRAYASPFRTAEAFAVEEIIDPSETRPILCEYIALAESRLRANLGPKRKAGVSP</sequence>
<dbReference type="InterPro" id="IPR011763">
    <property type="entry name" value="COA_CT_C"/>
</dbReference>
<feature type="compositionally biased region" description="Basic and acidic residues" evidence="1">
    <location>
        <begin position="1"/>
        <end position="18"/>
    </location>
</feature>
<dbReference type="Proteomes" id="UP000476030">
    <property type="component" value="Unassembled WGS sequence"/>
</dbReference>